<dbReference type="EMBL" id="LAZR01000008">
    <property type="protein sequence ID" value="KKO08861.1"/>
    <property type="molecule type" value="Genomic_DNA"/>
</dbReference>
<accession>A0A0F9VUT2</accession>
<dbReference type="InterPro" id="IPR023471">
    <property type="entry name" value="CtaG/Cox11_dom_sf"/>
</dbReference>
<evidence type="ECO:0000256" key="2">
    <source>
        <dbReference type="ARBA" id="ARBA00004167"/>
    </source>
</evidence>
<sequence>MKTDKAPSKNKTLVTKLLFAVVGMFAFGFALVPLYDVICDITGLNGKTNNLAVQAEAGEIVDETREITVQFIARENADMDWGFVPSATQVKVKAGEVNMISYKVTNSSDRVMVGQAIPSVAPSAAAGHLNKVECFCFEEQILQPGESADMPLRFFVDPALPADIGKLTLSYTLYDITEKSSKLKALAAR</sequence>
<dbReference type="GO" id="GO:0005507">
    <property type="term" value="F:copper ion binding"/>
    <property type="evidence" value="ECO:0007669"/>
    <property type="project" value="InterPro"/>
</dbReference>
<evidence type="ECO:0008006" key="8">
    <source>
        <dbReference type="Google" id="ProtNLM"/>
    </source>
</evidence>
<name>A0A0F9VUT2_9ZZZZ</name>
<proteinExistence type="predicted"/>
<dbReference type="SUPFAM" id="SSF110111">
    <property type="entry name" value="Ctag/Cox11"/>
    <property type="match status" value="1"/>
</dbReference>
<gene>
    <name evidence="7" type="ORF">LCGC14_0039800</name>
</gene>
<organism evidence="7">
    <name type="scientific">marine sediment metagenome</name>
    <dbReference type="NCBI Taxonomy" id="412755"/>
    <lineage>
        <taxon>unclassified sequences</taxon>
        <taxon>metagenomes</taxon>
        <taxon>ecological metagenomes</taxon>
    </lineage>
</organism>
<dbReference type="AlphaFoldDB" id="A0A0F9VUT2"/>
<dbReference type="PANTHER" id="PTHR21320">
    <property type="entry name" value="CYTOCHROME C OXIDASE ASSEMBLY PROTEIN COX11-RELATED"/>
    <property type="match status" value="1"/>
</dbReference>
<comment type="caution">
    <text evidence="7">The sequence shown here is derived from an EMBL/GenBank/DDBJ whole genome shotgun (WGS) entry which is preliminary data.</text>
</comment>
<evidence type="ECO:0000256" key="6">
    <source>
        <dbReference type="SAM" id="Phobius"/>
    </source>
</evidence>
<dbReference type="InterPro" id="IPR007533">
    <property type="entry name" value="Cyt_c_oxidase_assmbl_CtaG"/>
</dbReference>
<comment type="function">
    <text evidence="1">Exerts its effect at some terminal stage of cytochrome c oxidase synthesis, probably by being involved in the insertion of the copper B into subunit I.</text>
</comment>
<evidence type="ECO:0000256" key="5">
    <source>
        <dbReference type="ARBA" id="ARBA00023136"/>
    </source>
</evidence>
<protein>
    <recommendedName>
        <fullName evidence="8">Cytochrome c oxidase assembly protein CtaG</fullName>
    </recommendedName>
</protein>
<comment type="subcellular location">
    <subcellularLocation>
        <location evidence="2">Membrane</location>
        <topology evidence="2">Single-pass membrane protein</topology>
    </subcellularLocation>
</comment>
<dbReference type="PANTHER" id="PTHR21320:SF3">
    <property type="entry name" value="CYTOCHROME C OXIDASE ASSEMBLY PROTEIN COX11, MITOCHONDRIAL-RELATED"/>
    <property type="match status" value="1"/>
</dbReference>
<dbReference type="PIRSF" id="PIRSF005413">
    <property type="entry name" value="COX11"/>
    <property type="match status" value="1"/>
</dbReference>
<dbReference type="Pfam" id="PF04442">
    <property type="entry name" value="CtaG_Cox11"/>
    <property type="match status" value="1"/>
</dbReference>
<evidence type="ECO:0000256" key="3">
    <source>
        <dbReference type="ARBA" id="ARBA00022692"/>
    </source>
</evidence>
<evidence type="ECO:0000313" key="7">
    <source>
        <dbReference type="EMBL" id="KKO08861.1"/>
    </source>
</evidence>
<evidence type="ECO:0000256" key="1">
    <source>
        <dbReference type="ARBA" id="ARBA00004007"/>
    </source>
</evidence>
<dbReference type="Gene3D" id="2.60.370.10">
    <property type="entry name" value="Ctag/Cox11"/>
    <property type="match status" value="1"/>
</dbReference>
<evidence type="ECO:0000256" key="4">
    <source>
        <dbReference type="ARBA" id="ARBA00022989"/>
    </source>
</evidence>
<dbReference type="NCBIfam" id="NF003465">
    <property type="entry name" value="PRK05089.1"/>
    <property type="match status" value="1"/>
</dbReference>
<keyword evidence="3 6" id="KW-0812">Transmembrane</keyword>
<keyword evidence="5 6" id="KW-0472">Membrane</keyword>
<feature type="transmembrane region" description="Helical" evidence="6">
    <location>
        <begin position="12"/>
        <end position="35"/>
    </location>
</feature>
<reference evidence="7" key="1">
    <citation type="journal article" date="2015" name="Nature">
        <title>Complex archaea that bridge the gap between prokaryotes and eukaryotes.</title>
        <authorList>
            <person name="Spang A."/>
            <person name="Saw J.H."/>
            <person name="Jorgensen S.L."/>
            <person name="Zaremba-Niedzwiedzka K."/>
            <person name="Martijn J."/>
            <person name="Lind A.E."/>
            <person name="van Eijk R."/>
            <person name="Schleper C."/>
            <person name="Guy L."/>
            <person name="Ettema T.J."/>
        </authorList>
    </citation>
    <scope>NUCLEOTIDE SEQUENCE</scope>
</reference>
<dbReference type="GO" id="GO:0016020">
    <property type="term" value="C:membrane"/>
    <property type="evidence" value="ECO:0007669"/>
    <property type="project" value="UniProtKB-SubCell"/>
</dbReference>
<keyword evidence="4 6" id="KW-1133">Transmembrane helix</keyword>